<dbReference type="PANTHER" id="PTHR21255:SF4">
    <property type="entry name" value="DYNEIN LIGHT CHAIN TCTEX-TYPE"/>
    <property type="match status" value="1"/>
</dbReference>
<gene>
    <name evidence="1" type="ORF">EK21DRAFT_106912</name>
</gene>
<dbReference type="GO" id="GO:0007018">
    <property type="term" value="P:microtubule-based movement"/>
    <property type="evidence" value="ECO:0007669"/>
    <property type="project" value="TreeGrafter"/>
</dbReference>
<evidence type="ECO:0000313" key="1">
    <source>
        <dbReference type="EMBL" id="KAF2035375.1"/>
    </source>
</evidence>
<dbReference type="GO" id="GO:0005737">
    <property type="term" value="C:cytoplasm"/>
    <property type="evidence" value="ECO:0007669"/>
    <property type="project" value="TreeGrafter"/>
</dbReference>
<dbReference type="GO" id="GO:0005868">
    <property type="term" value="C:cytoplasmic dynein complex"/>
    <property type="evidence" value="ECO:0007669"/>
    <property type="project" value="TreeGrafter"/>
</dbReference>
<protein>
    <submittedName>
        <fullName evidence="1">Tctex-1</fullName>
    </submittedName>
</protein>
<dbReference type="OrthoDB" id="10059120at2759"/>
<evidence type="ECO:0000313" key="2">
    <source>
        <dbReference type="Proteomes" id="UP000799777"/>
    </source>
</evidence>
<accession>A0A9P4HKV1</accession>
<dbReference type="Proteomes" id="UP000799777">
    <property type="component" value="Unassembled WGS sequence"/>
</dbReference>
<sequence>MARCCTLPDFASPLPTSELEHVASSACETAIGAAEAYDHSTVNQWNTAIIQTILKTLIDKTSTGTGENAQPAYKYIVNSTVIQHIGSPSEPEKHGRRGMHSAVGAFWNNEKDGTYSYKWEAAEKKGMDIVITITWVAI</sequence>
<comment type="caution">
    <text evidence="1">The sequence shown here is derived from an EMBL/GenBank/DDBJ whole genome shotgun (WGS) entry which is preliminary data.</text>
</comment>
<dbReference type="InterPro" id="IPR005334">
    <property type="entry name" value="Tctex-1-like"/>
</dbReference>
<dbReference type="CDD" id="cd21456">
    <property type="entry name" value="DLC-like_SpDlc1-like"/>
    <property type="match status" value="1"/>
</dbReference>
<reference evidence="1" key="1">
    <citation type="journal article" date="2020" name="Stud. Mycol.">
        <title>101 Dothideomycetes genomes: a test case for predicting lifestyles and emergence of pathogens.</title>
        <authorList>
            <person name="Haridas S."/>
            <person name="Albert R."/>
            <person name="Binder M."/>
            <person name="Bloem J."/>
            <person name="Labutti K."/>
            <person name="Salamov A."/>
            <person name="Andreopoulos B."/>
            <person name="Baker S."/>
            <person name="Barry K."/>
            <person name="Bills G."/>
            <person name="Bluhm B."/>
            <person name="Cannon C."/>
            <person name="Castanera R."/>
            <person name="Culley D."/>
            <person name="Daum C."/>
            <person name="Ezra D."/>
            <person name="Gonzalez J."/>
            <person name="Henrissat B."/>
            <person name="Kuo A."/>
            <person name="Liang C."/>
            <person name="Lipzen A."/>
            <person name="Lutzoni F."/>
            <person name="Magnuson J."/>
            <person name="Mondo S."/>
            <person name="Nolan M."/>
            <person name="Ohm R."/>
            <person name="Pangilinan J."/>
            <person name="Park H.-J."/>
            <person name="Ramirez L."/>
            <person name="Alfaro M."/>
            <person name="Sun H."/>
            <person name="Tritt A."/>
            <person name="Yoshinaga Y."/>
            <person name="Zwiers L.-H."/>
            <person name="Turgeon B."/>
            <person name="Goodwin S."/>
            <person name="Spatafora J."/>
            <person name="Crous P."/>
            <person name="Grigoriev I."/>
        </authorList>
    </citation>
    <scope>NUCLEOTIDE SEQUENCE</scope>
    <source>
        <strain evidence="1">CBS 110217</strain>
    </source>
</reference>
<dbReference type="Gene3D" id="3.30.1140.40">
    <property type="entry name" value="Tctex-1"/>
    <property type="match status" value="1"/>
</dbReference>
<dbReference type="PANTHER" id="PTHR21255">
    <property type="entry name" value="T-COMPLEX-ASSOCIATED-TESTIS-EXPRESSED 1/ DYNEIN LIGHT CHAIN"/>
    <property type="match status" value="1"/>
</dbReference>
<keyword evidence="2" id="KW-1185">Reference proteome</keyword>
<dbReference type="EMBL" id="ML978157">
    <property type="protein sequence ID" value="KAF2035375.1"/>
    <property type="molecule type" value="Genomic_DNA"/>
</dbReference>
<dbReference type="GO" id="GO:0045505">
    <property type="term" value="F:dynein intermediate chain binding"/>
    <property type="evidence" value="ECO:0007669"/>
    <property type="project" value="TreeGrafter"/>
</dbReference>
<organism evidence="1 2">
    <name type="scientific">Setomelanomma holmii</name>
    <dbReference type="NCBI Taxonomy" id="210430"/>
    <lineage>
        <taxon>Eukaryota</taxon>
        <taxon>Fungi</taxon>
        <taxon>Dikarya</taxon>
        <taxon>Ascomycota</taxon>
        <taxon>Pezizomycotina</taxon>
        <taxon>Dothideomycetes</taxon>
        <taxon>Pleosporomycetidae</taxon>
        <taxon>Pleosporales</taxon>
        <taxon>Pleosporineae</taxon>
        <taxon>Phaeosphaeriaceae</taxon>
        <taxon>Setomelanomma</taxon>
    </lineage>
</organism>
<name>A0A9P4HKV1_9PLEO</name>
<dbReference type="InterPro" id="IPR038586">
    <property type="entry name" value="Tctex-1-like_sf"/>
</dbReference>
<dbReference type="Pfam" id="PF03645">
    <property type="entry name" value="Tctex-1"/>
    <property type="match status" value="1"/>
</dbReference>
<proteinExistence type="predicted"/>
<dbReference type="AlphaFoldDB" id="A0A9P4HKV1"/>